<sequence>MAITAVIFDAFGTTLRITSPSHPYRQLLREGAKLGRRPTSGDAHKLLTLDAGIREAADLLSIQIAATRMAEIESELQREIESIEVFQDALDAITLLREHGIATTVCSNLAALWAGGKETPARSQCLRVQLRARSHQA</sequence>
<dbReference type="InterPro" id="IPR023214">
    <property type="entry name" value="HAD_sf"/>
</dbReference>
<reference evidence="1 2" key="1">
    <citation type="submission" date="2016-08" db="EMBL/GenBank/DDBJ databases">
        <authorList>
            <person name="Seilhamer J.J."/>
        </authorList>
    </citation>
    <scope>NUCLEOTIDE SEQUENCE [LARGE SCALE GENOMIC DNA]</scope>
    <source>
        <strain evidence="1 2">KH-21-114</strain>
    </source>
</reference>
<dbReference type="SUPFAM" id="SSF56784">
    <property type="entry name" value="HAD-like"/>
    <property type="match status" value="1"/>
</dbReference>
<dbReference type="EMBL" id="MINH01000019">
    <property type="protein sequence ID" value="POG10565.1"/>
    <property type="molecule type" value="Genomic_DNA"/>
</dbReference>
<dbReference type="Proteomes" id="UP000237230">
    <property type="component" value="Unassembled WGS sequence"/>
</dbReference>
<accession>A0A2S3X514</accession>
<proteinExistence type="predicted"/>
<dbReference type="AlphaFoldDB" id="A0A2S3X514"/>
<evidence type="ECO:0000313" key="2">
    <source>
        <dbReference type="Proteomes" id="UP000237230"/>
    </source>
</evidence>
<dbReference type="RefSeq" id="WP_308451377.1">
    <property type="nucleotide sequence ID" value="NZ_JABFDQ010000003.1"/>
</dbReference>
<dbReference type="InterPro" id="IPR036412">
    <property type="entry name" value="HAD-like_sf"/>
</dbReference>
<protein>
    <submittedName>
        <fullName evidence="1">Uncharacterized protein</fullName>
    </submittedName>
</protein>
<comment type="caution">
    <text evidence="1">The sequence shown here is derived from an EMBL/GenBank/DDBJ whole genome shotgun (WGS) entry which is preliminary data.</text>
</comment>
<dbReference type="Gene3D" id="3.40.50.1000">
    <property type="entry name" value="HAD superfamily/HAD-like"/>
    <property type="match status" value="1"/>
</dbReference>
<evidence type="ECO:0000313" key="1">
    <source>
        <dbReference type="EMBL" id="POG10565.1"/>
    </source>
</evidence>
<organism evidence="1 2">
    <name type="scientific">Pseudomonas putida</name>
    <name type="common">Arthrobacter siderocapsulatus</name>
    <dbReference type="NCBI Taxonomy" id="303"/>
    <lineage>
        <taxon>Bacteria</taxon>
        <taxon>Pseudomonadati</taxon>
        <taxon>Pseudomonadota</taxon>
        <taxon>Gammaproteobacteria</taxon>
        <taxon>Pseudomonadales</taxon>
        <taxon>Pseudomonadaceae</taxon>
        <taxon>Pseudomonas</taxon>
    </lineage>
</organism>
<gene>
    <name evidence="1" type="ORF">BGP84_12845</name>
</gene>
<name>A0A2S3X514_PSEPU</name>
<reference evidence="1 2" key="2">
    <citation type="submission" date="2018-03" db="EMBL/GenBank/DDBJ databases">
        <title>Draft genome of Pseudomonas putida strain KH-21-114.</title>
        <authorList>
            <person name="Yoshizawa S."/>
            <person name="Khan N.H."/>
            <person name="Nishimura M."/>
            <person name="Chiura H.X."/>
            <person name="Ogura Y."/>
            <person name="Hayashi T."/>
            <person name="Kogure K."/>
        </authorList>
    </citation>
    <scope>NUCLEOTIDE SEQUENCE [LARGE SCALE GENOMIC DNA]</scope>
    <source>
        <strain evidence="1 2">KH-21-114</strain>
    </source>
</reference>